<dbReference type="InterPro" id="IPR051113">
    <property type="entry name" value="Integrator_subunit6"/>
</dbReference>
<protein>
    <submittedName>
        <fullName evidence="2">Uncharacterized protein</fullName>
    </submittedName>
</protein>
<evidence type="ECO:0000313" key="2">
    <source>
        <dbReference type="WBParaSite" id="sdigi.contig168.g5564.t1"/>
    </source>
</evidence>
<evidence type="ECO:0000313" key="1">
    <source>
        <dbReference type="Proteomes" id="UP000887581"/>
    </source>
</evidence>
<name>A0A915PH27_9BILA</name>
<proteinExistence type="predicted"/>
<sequence>MRMERREGRGAPVAGSLGGLSYRGLPVLCSFWKRREEKEEDTVVIRAVRPTANQVEEENGRRRTSEGFERASMAQKTYQGTAMLDVARSVVELILKQRVRDASARGDRYMLMSFEEFPMNVKKTLKREKEEGEAPKDIIKNGAQFLHFK</sequence>
<dbReference type="GO" id="GO:0034472">
    <property type="term" value="P:snRNA 3'-end processing"/>
    <property type="evidence" value="ECO:0007669"/>
    <property type="project" value="TreeGrafter"/>
</dbReference>
<dbReference type="Proteomes" id="UP000887581">
    <property type="component" value="Unplaced"/>
</dbReference>
<keyword evidence="1" id="KW-1185">Reference proteome</keyword>
<accession>A0A915PH27</accession>
<dbReference type="PANTHER" id="PTHR12957">
    <property type="entry name" value="DEAD/H BOX POLYPEPTIDE 26/DICE1-RELATED"/>
    <property type="match status" value="1"/>
</dbReference>
<dbReference type="WBParaSite" id="sdigi.contig168.g5564.t1">
    <property type="protein sequence ID" value="sdigi.contig168.g5564.t1"/>
    <property type="gene ID" value="sdigi.contig168.g5564"/>
</dbReference>
<dbReference type="PANTHER" id="PTHR12957:SF2">
    <property type="entry name" value="INTEGRATOR COMPLEX SUBUNIT 6"/>
    <property type="match status" value="1"/>
</dbReference>
<dbReference type="GO" id="GO:0032039">
    <property type="term" value="C:integrator complex"/>
    <property type="evidence" value="ECO:0007669"/>
    <property type="project" value="TreeGrafter"/>
</dbReference>
<dbReference type="AlphaFoldDB" id="A0A915PH27"/>
<reference evidence="2" key="1">
    <citation type="submission" date="2022-11" db="UniProtKB">
        <authorList>
            <consortium name="WormBaseParasite"/>
        </authorList>
    </citation>
    <scope>IDENTIFICATION</scope>
</reference>
<organism evidence="1 2">
    <name type="scientific">Setaria digitata</name>
    <dbReference type="NCBI Taxonomy" id="48799"/>
    <lineage>
        <taxon>Eukaryota</taxon>
        <taxon>Metazoa</taxon>
        <taxon>Ecdysozoa</taxon>
        <taxon>Nematoda</taxon>
        <taxon>Chromadorea</taxon>
        <taxon>Rhabditida</taxon>
        <taxon>Spirurina</taxon>
        <taxon>Spiruromorpha</taxon>
        <taxon>Filarioidea</taxon>
        <taxon>Setariidae</taxon>
        <taxon>Setaria</taxon>
    </lineage>
</organism>